<feature type="transmembrane region" description="Helical" evidence="1">
    <location>
        <begin position="56"/>
        <end position="83"/>
    </location>
</feature>
<dbReference type="EMBL" id="RCTF01000007">
    <property type="protein sequence ID" value="RLP78709.1"/>
    <property type="molecule type" value="Genomic_DNA"/>
</dbReference>
<comment type="caution">
    <text evidence="2">The sequence shown here is derived from an EMBL/GenBank/DDBJ whole genome shotgun (WGS) entry which is preliminary data.</text>
</comment>
<dbReference type="Proteomes" id="UP000269692">
    <property type="component" value="Unassembled WGS sequence"/>
</dbReference>
<dbReference type="AlphaFoldDB" id="A0A3L7AE92"/>
<feature type="transmembrane region" description="Helical" evidence="1">
    <location>
        <begin position="30"/>
        <end position="49"/>
    </location>
</feature>
<organism evidence="2 3">
    <name type="scientific">Xanthobacter tagetidis</name>
    <dbReference type="NCBI Taxonomy" id="60216"/>
    <lineage>
        <taxon>Bacteria</taxon>
        <taxon>Pseudomonadati</taxon>
        <taxon>Pseudomonadota</taxon>
        <taxon>Alphaproteobacteria</taxon>
        <taxon>Hyphomicrobiales</taxon>
        <taxon>Xanthobacteraceae</taxon>
        <taxon>Xanthobacter</taxon>
    </lineage>
</organism>
<keyword evidence="1" id="KW-0812">Transmembrane</keyword>
<sequence>MAYIIAIAVIGILLLQWSGAIPMDSVGGALVIGAAVLAGALAVALYEAWSRKRGVLGWIVNILVACAGMLLAAPLGGAVMALLLAPLMNGASSLAAAGGAPMAIALAGQMAIALLGSWGALALVNRWR</sequence>
<evidence type="ECO:0000313" key="3">
    <source>
        <dbReference type="Proteomes" id="UP000269692"/>
    </source>
</evidence>
<keyword evidence="1" id="KW-1133">Transmembrane helix</keyword>
<evidence type="ECO:0000256" key="1">
    <source>
        <dbReference type="SAM" id="Phobius"/>
    </source>
</evidence>
<dbReference type="RefSeq" id="WP_121623302.1">
    <property type="nucleotide sequence ID" value="NZ_JACIIW010000005.1"/>
</dbReference>
<keyword evidence="3" id="KW-1185">Reference proteome</keyword>
<keyword evidence="1" id="KW-0472">Membrane</keyword>
<protein>
    <submittedName>
        <fullName evidence="2">Uncharacterized protein</fullName>
    </submittedName>
</protein>
<name>A0A3L7AE92_9HYPH</name>
<proteinExistence type="predicted"/>
<feature type="transmembrane region" description="Helical" evidence="1">
    <location>
        <begin position="103"/>
        <end position="124"/>
    </location>
</feature>
<gene>
    <name evidence="2" type="ORF">D9R14_10655</name>
</gene>
<reference evidence="2 3" key="1">
    <citation type="submission" date="2018-10" db="EMBL/GenBank/DDBJ databases">
        <title>Xanthobacter tagetidis genome sequencing and assembly.</title>
        <authorList>
            <person name="Maclea K.S."/>
            <person name="Goen A.E."/>
            <person name="Fatima S.A."/>
        </authorList>
    </citation>
    <scope>NUCLEOTIDE SEQUENCE [LARGE SCALE GENOMIC DNA]</scope>
    <source>
        <strain evidence="2 3">ATCC 700314</strain>
    </source>
</reference>
<evidence type="ECO:0000313" key="2">
    <source>
        <dbReference type="EMBL" id="RLP78709.1"/>
    </source>
</evidence>
<accession>A0A3L7AE92</accession>